<protein>
    <submittedName>
        <fullName evidence="1">Uncharacterized protein</fullName>
    </submittedName>
</protein>
<reference evidence="1 2" key="1">
    <citation type="journal article" date="2016" name="Nat. Commun.">
        <title>Thousands of microbial genomes shed light on interconnected biogeochemical processes in an aquifer system.</title>
        <authorList>
            <person name="Anantharaman K."/>
            <person name="Brown C.T."/>
            <person name="Hug L.A."/>
            <person name="Sharon I."/>
            <person name="Castelle C.J."/>
            <person name="Probst A.J."/>
            <person name="Thomas B.C."/>
            <person name="Singh A."/>
            <person name="Wilkins M.J."/>
            <person name="Karaoz U."/>
            <person name="Brodie E.L."/>
            <person name="Williams K.H."/>
            <person name="Hubbard S.S."/>
            <person name="Banfield J.F."/>
        </authorList>
    </citation>
    <scope>NUCLEOTIDE SEQUENCE [LARGE SCALE GENOMIC DNA]</scope>
</reference>
<name>A0A1F5FVJ0_9BACT</name>
<evidence type="ECO:0000313" key="1">
    <source>
        <dbReference type="EMBL" id="OGD83633.1"/>
    </source>
</evidence>
<dbReference type="Proteomes" id="UP000179252">
    <property type="component" value="Unassembled WGS sequence"/>
</dbReference>
<proteinExistence type="predicted"/>
<comment type="caution">
    <text evidence="1">The sequence shown here is derived from an EMBL/GenBank/DDBJ whole genome shotgun (WGS) entry which is preliminary data.</text>
</comment>
<dbReference type="EMBL" id="MFAU01000042">
    <property type="protein sequence ID" value="OGD83633.1"/>
    <property type="molecule type" value="Genomic_DNA"/>
</dbReference>
<evidence type="ECO:0000313" key="2">
    <source>
        <dbReference type="Proteomes" id="UP000179252"/>
    </source>
</evidence>
<sequence>MNNPERVECAFLNGKNGVVCRENRREETLAKVGQAWGLSKEELENDLDFCSGFTTNCPLYEELSQRWSGLWAHNKGRKRMKLLS</sequence>
<dbReference type="AlphaFoldDB" id="A0A1F5FVJ0"/>
<accession>A0A1F5FVJ0</accession>
<organism evidence="1 2">
    <name type="scientific">Candidatus Curtissbacteria bacterium RBG_13_40_7</name>
    <dbReference type="NCBI Taxonomy" id="1797706"/>
    <lineage>
        <taxon>Bacteria</taxon>
        <taxon>Candidatus Curtissiibacteriota</taxon>
    </lineage>
</organism>
<gene>
    <name evidence="1" type="ORF">A2165_03035</name>
</gene>